<feature type="domain" description="Neprosin PEP catalytic" evidence="1">
    <location>
        <begin position="1"/>
        <end position="175"/>
    </location>
</feature>
<dbReference type="AlphaFoldDB" id="A0AAV5F4I8"/>
<proteinExistence type="predicted"/>
<organism evidence="2 3">
    <name type="scientific">Eleusine coracana subsp. coracana</name>
    <dbReference type="NCBI Taxonomy" id="191504"/>
    <lineage>
        <taxon>Eukaryota</taxon>
        <taxon>Viridiplantae</taxon>
        <taxon>Streptophyta</taxon>
        <taxon>Embryophyta</taxon>
        <taxon>Tracheophyta</taxon>
        <taxon>Spermatophyta</taxon>
        <taxon>Magnoliopsida</taxon>
        <taxon>Liliopsida</taxon>
        <taxon>Poales</taxon>
        <taxon>Poaceae</taxon>
        <taxon>PACMAD clade</taxon>
        <taxon>Chloridoideae</taxon>
        <taxon>Cynodonteae</taxon>
        <taxon>Eleusininae</taxon>
        <taxon>Eleusine</taxon>
    </lineage>
</organism>
<dbReference type="InterPro" id="IPR004314">
    <property type="entry name" value="Neprosin"/>
</dbReference>
<evidence type="ECO:0000313" key="3">
    <source>
        <dbReference type="Proteomes" id="UP001054889"/>
    </source>
</evidence>
<dbReference type="Proteomes" id="UP001054889">
    <property type="component" value="Unassembled WGS sequence"/>
</dbReference>
<dbReference type="PANTHER" id="PTHR31589:SF211">
    <property type="entry name" value="OS06G0682600 PROTEIN"/>
    <property type="match status" value="1"/>
</dbReference>
<name>A0AAV5F4I8_ELECO</name>
<dbReference type="PROSITE" id="PS52045">
    <property type="entry name" value="NEPROSIN_PEP_CD"/>
    <property type="match status" value="1"/>
</dbReference>
<gene>
    <name evidence="2" type="primary">gb17457</name>
    <name evidence="2" type="ORF">PR202_gb17457</name>
</gene>
<dbReference type="InterPro" id="IPR053168">
    <property type="entry name" value="Glutamic_endopeptidase"/>
</dbReference>
<dbReference type="EMBL" id="BQKI01000081">
    <property type="protein sequence ID" value="GJN29250.1"/>
    <property type="molecule type" value="Genomic_DNA"/>
</dbReference>
<keyword evidence="3" id="KW-1185">Reference proteome</keyword>
<dbReference type="Pfam" id="PF03080">
    <property type="entry name" value="Neprosin"/>
    <property type="match status" value="1"/>
</dbReference>
<protein>
    <recommendedName>
        <fullName evidence="1">Neprosin PEP catalytic domain-containing protein</fullName>
    </recommendedName>
</protein>
<reference evidence="2" key="1">
    <citation type="journal article" date="2018" name="DNA Res.">
        <title>Multiple hybrid de novo genome assembly of finger millet, an orphan allotetraploid crop.</title>
        <authorList>
            <person name="Hatakeyama M."/>
            <person name="Aluri S."/>
            <person name="Balachadran M.T."/>
            <person name="Sivarajan S.R."/>
            <person name="Patrignani A."/>
            <person name="Gruter S."/>
            <person name="Poveda L."/>
            <person name="Shimizu-Inatsugi R."/>
            <person name="Baeten J."/>
            <person name="Francoijs K.J."/>
            <person name="Nataraja K.N."/>
            <person name="Reddy Y.A.N."/>
            <person name="Phadnis S."/>
            <person name="Ravikumar R.L."/>
            <person name="Schlapbach R."/>
            <person name="Sreeman S.M."/>
            <person name="Shimizu K.K."/>
        </authorList>
    </citation>
    <scope>NUCLEOTIDE SEQUENCE</scope>
</reference>
<evidence type="ECO:0000313" key="2">
    <source>
        <dbReference type="EMBL" id="GJN29250.1"/>
    </source>
</evidence>
<accession>A0AAV5F4I8</accession>
<sequence>MRQKDGFQNSGCYNMACLGFQPEAGTHIFPGDVIAPVSRINGSKQKITIKVYKYSYDLQDGITGDWWVYYGFNSYPRAVGHFPKSLFTGLAYSTADFAFGGYIANERMQLTPPMGSGSSQIANAASFSDLKYVLQDGRVSSISENLHSRNDNKNCYLVTPIVNGKFFYGGRGGCRV</sequence>
<comment type="caution">
    <text evidence="2">The sequence shown here is derived from an EMBL/GenBank/DDBJ whole genome shotgun (WGS) entry which is preliminary data.</text>
</comment>
<evidence type="ECO:0000259" key="1">
    <source>
        <dbReference type="PROSITE" id="PS52045"/>
    </source>
</evidence>
<dbReference type="PANTHER" id="PTHR31589">
    <property type="entry name" value="PROTEIN, PUTATIVE (DUF239)-RELATED-RELATED"/>
    <property type="match status" value="1"/>
</dbReference>
<reference evidence="2" key="2">
    <citation type="submission" date="2021-12" db="EMBL/GenBank/DDBJ databases">
        <title>Resequencing data analysis of finger millet.</title>
        <authorList>
            <person name="Hatakeyama M."/>
            <person name="Aluri S."/>
            <person name="Balachadran M.T."/>
            <person name="Sivarajan S.R."/>
            <person name="Poveda L."/>
            <person name="Shimizu-Inatsugi R."/>
            <person name="Schlapbach R."/>
            <person name="Sreeman S.M."/>
            <person name="Shimizu K.K."/>
        </authorList>
    </citation>
    <scope>NUCLEOTIDE SEQUENCE</scope>
</reference>